<sequence>MQGNKLAVLSDNPVYEKWYIDEKSQDQLYIMGKALIHESIKYNRL</sequence>
<name>G5NEI2_SALET</name>
<accession>G5NEI2</accession>
<dbReference type="AlphaFoldDB" id="G5NEI2"/>
<dbReference type="Proteomes" id="UP000003532">
    <property type="component" value="Unassembled WGS sequence"/>
</dbReference>
<dbReference type="BioCyc" id="SENT913075:G120P-4598-MONOMER"/>
<reference evidence="1 2" key="1">
    <citation type="journal article" date="2011" name="BMC Genomics">
        <title>Genome sequencing reveals diversification of virulence factor content and possible host adaptation in distinct subpopulations of Salmonella enterica.</title>
        <authorList>
            <person name="den Bakker H.C."/>
            <person name="Moreno Switt A.I."/>
            <person name="Govoni G."/>
            <person name="Cummings C.A."/>
            <person name="Ranieri M.L."/>
            <person name="Degoricija L."/>
            <person name="Hoelzer K."/>
            <person name="Rodriguez-Rivera L.D."/>
            <person name="Brown S."/>
            <person name="Bolchacova E."/>
            <person name="Furtado M.R."/>
            <person name="Wiedmann M."/>
        </authorList>
    </citation>
    <scope>NUCLEOTIDE SEQUENCE [LARGE SCALE GENOMIC DNA]</scope>
    <source>
        <strain evidence="1 2">R8-3668</strain>
    </source>
</reference>
<protein>
    <submittedName>
        <fullName evidence="1">Uncharacterized protein</fullName>
    </submittedName>
</protein>
<evidence type="ECO:0000313" key="2">
    <source>
        <dbReference type="Proteomes" id="UP000003532"/>
    </source>
</evidence>
<gene>
    <name evidence="1" type="ORF">LTSEINV_3110</name>
</gene>
<dbReference type="EMBL" id="AFCO01001016">
    <property type="protein sequence ID" value="EHC56388.1"/>
    <property type="molecule type" value="Genomic_DNA"/>
</dbReference>
<proteinExistence type="predicted"/>
<dbReference type="PATRIC" id="fig|913075.3.peg.2391"/>
<organism evidence="1 2">
    <name type="scientific">Salmonella enterica subsp. enterica serovar Inverness str. R8-3668</name>
    <dbReference type="NCBI Taxonomy" id="913075"/>
    <lineage>
        <taxon>Bacteria</taxon>
        <taxon>Pseudomonadati</taxon>
        <taxon>Pseudomonadota</taxon>
        <taxon>Gammaproteobacteria</taxon>
        <taxon>Enterobacterales</taxon>
        <taxon>Enterobacteriaceae</taxon>
        <taxon>Salmonella</taxon>
    </lineage>
</organism>
<evidence type="ECO:0000313" key="1">
    <source>
        <dbReference type="EMBL" id="EHC56388.1"/>
    </source>
</evidence>
<comment type="caution">
    <text evidence="1">The sequence shown here is derived from an EMBL/GenBank/DDBJ whole genome shotgun (WGS) entry which is preliminary data.</text>
</comment>